<evidence type="ECO:0000256" key="1">
    <source>
        <dbReference type="SAM" id="MobiDB-lite"/>
    </source>
</evidence>
<dbReference type="AlphaFoldDB" id="A0A835W0B0"/>
<feature type="compositionally biased region" description="Gly residues" evidence="1">
    <location>
        <begin position="231"/>
        <end position="247"/>
    </location>
</feature>
<accession>A0A835W0B0</accession>
<organism evidence="2 3">
    <name type="scientific">Chlamydomonas incerta</name>
    <dbReference type="NCBI Taxonomy" id="51695"/>
    <lineage>
        <taxon>Eukaryota</taxon>
        <taxon>Viridiplantae</taxon>
        <taxon>Chlorophyta</taxon>
        <taxon>core chlorophytes</taxon>
        <taxon>Chlorophyceae</taxon>
        <taxon>CS clade</taxon>
        <taxon>Chlamydomonadales</taxon>
        <taxon>Chlamydomonadaceae</taxon>
        <taxon>Chlamydomonas</taxon>
    </lineage>
</organism>
<keyword evidence="3" id="KW-1185">Reference proteome</keyword>
<protein>
    <recommendedName>
        <fullName evidence="4">BRO1 domain-containing protein</fullName>
    </recommendedName>
</protein>
<reference evidence="2" key="1">
    <citation type="journal article" date="2020" name="bioRxiv">
        <title>Comparative genomics of Chlamydomonas.</title>
        <authorList>
            <person name="Craig R.J."/>
            <person name="Hasan A.R."/>
            <person name="Ness R.W."/>
            <person name="Keightley P.D."/>
        </authorList>
    </citation>
    <scope>NUCLEOTIDE SEQUENCE</scope>
    <source>
        <strain evidence="2">SAG 7.73</strain>
    </source>
</reference>
<dbReference type="InterPro" id="IPR038499">
    <property type="entry name" value="BRO1_sf"/>
</dbReference>
<dbReference type="PANTHER" id="PTHR23032:SF13">
    <property type="entry name" value="BRO1 DOMAIN-CONTAINING PROTEIN BROX"/>
    <property type="match status" value="1"/>
</dbReference>
<dbReference type="EMBL" id="JAEHOC010000021">
    <property type="protein sequence ID" value="KAG2432478.1"/>
    <property type="molecule type" value="Genomic_DNA"/>
</dbReference>
<gene>
    <name evidence="2" type="ORF">HXX76_008823</name>
</gene>
<dbReference type="OrthoDB" id="551449at2759"/>
<dbReference type="Proteomes" id="UP000650467">
    <property type="component" value="Unassembled WGS sequence"/>
</dbReference>
<dbReference type="Gene3D" id="1.25.40.280">
    <property type="entry name" value="alix/aip1 like domains"/>
    <property type="match status" value="1"/>
</dbReference>
<evidence type="ECO:0000313" key="3">
    <source>
        <dbReference type="Proteomes" id="UP000650467"/>
    </source>
</evidence>
<proteinExistence type="predicted"/>
<feature type="region of interest" description="Disordered" evidence="1">
    <location>
        <begin position="480"/>
        <end position="505"/>
    </location>
</feature>
<feature type="region of interest" description="Disordered" evidence="1">
    <location>
        <begin position="208"/>
        <end position="247"/>
    </location>
</feature>
<dbReference type="PANTHER" id="PTHR23032">
    <property type="entry name" value="BRO1 DOMAIN-CONTAINING PROTEIN BROX"/>
    <property type="match status" value="1"/>
</dbReference>
<evidence type="ECO:0008006" key="4">
    <source>
        <dbReference type="Google" id="ProtNLM"/>
    </source>
</evidence>
<dbReference type="InterPro" id="IPR038898">
    <property type="entry name" value="BROX"/>
</dbReference>
<feature type="compositionally biased region" description="Low complexity" evidence="1">
    <location>
        <begin position="208"/>
        <end position="230"/>
    </location>
</feature>
<comment type="caution">
    <text evidence="2">The sequence shown here is derived from an EMBL/GenBank/DDBJ whole genome shotgun (WGS) entry which is preliminary data.</text>
</comment>
<name>A0A835W0B0_CHLIN</name>
<sequence length="505" mass="49056">MEQLAVKVATCLALADPWLSLSTKPFDYSAAFSKQGGAAAGAVAAAAMAARPESVLELTFQRGAVSAWMQQPATAGAAAVAAATKAHVPEGVLEGLAGLAARLHGLMDALAVAGGADPGGAAAADPDAAATAATADGPVPAEALDVGVSVAAAAAVTAGAVRPEWTSALSSKPQRMLRLDSLPQVRCAVYTAYAAALRQAAWQRVADAISPSPSPSSGDAGPLAAPAGAGSSAGGGEGGGGGAAAGGGSAAGGGDAAGVVAALTAAVAGLRRAAGVYEWLGSELLPALSGAAPAQGDVPLELLPAAARCMAALCGAEGQALMAAAAEARGMSPGARRALHGGCVTLLKGAEAAAGEVAAAAGATAGAGVSERLLRLRAAGGALHAAAACYCLALERQKELELGEAEAAAEECRRLLEAGLRRLDRSDPPAWADSFRALQAAAAQLAAAAHKDRLAVTYQPLPKQPPDAAANAAVRVTPERFKPAPVRPPPPPAEAAGSKGGCAVM</sequence>
<evidence type="ECO:0000313" key="2">
    <source>
        <dbReference type="EMBL" id="KAG2432478.1"/>
    </source>
</evidence>